<dbReference type="Proteomes" id="UP001156560">
    <property type="component" value="Chromosome 1"/>
</dbReference>
<proteinExistence type="predicted"/>
<accession>A0AA47JDY4</accession>
<name>A0AA47JDY4_VIBPH</name>
<sequence length="288" mass="32898">MKNQKTSKSSLVVGLTPEGYKVSDLRMTKPTFHYAKGGTGSMLVQDIDTIKLNRSRNISYFVPNNIGMLMSVSAKASRRAKEIYDRKFKSPTYELDVTKLTGDKKEAIGAISSDVYDYVEEIQSAIVFAYTALEAFANLSIPQDHIYQASKNSKGITESYDKVAIERWLSLKTKIKHILPSVYSTTNVEKQKWWGQFVTLEEYRNEIIHQKSIGATEFYKSYFKDSIFNIINCVEAVISFFYMAHQNNGKTNEVWPWLNGHADIPSIEFEQSHFEVVGNVHQGWKKSL</sequence>
<dbReference type="EMBL" id="CP114194">
    <property type="protein sequence ID" value="WAT89048.1"/>
    <property type="molecule type" value="Genomic_DNA"/>
</dbReference>
<dbReference type="RefSeq" id="WP_269169379.1">
    <property type="nucleotide sequence ID" value="NZ_CP114194.1"/>
</dbReference>
<organism evidence="1 2">
    <name type="scientific">Vibrio parahaemolyticus</name>
    <dbReference type="NCBI Taxonomy" id="670"/>
    <lineage>
        <taxon>Bacteria</taxon>
        <taxon>Pseudomonadati</taxon>
        <taxon>Pseudomonadota</taxon>
        <taxon>Gammaproteobacteria</taxon>
        <taxon>Vibrionales</taxon>
        <taxon>Vibrionaceae</taxon>
        <taxon>Vibrio</taxon>
    </lineage>
</organism>
<evidence type="ECO:0000313" key="1">
    <source>
        <dbReference type="EMBL" id="WAT89048.1"/>
    </source>
</evidence>
<dbReference type="AlphaFoldDB" id="A0AA47JDY4"/>
<reference evidence="1" key="1">
    <citation type="submission" date="2022-12" db="EMBL/GenBank/DDBJ databases">
        <title>Vibrio parahaemolyticus become highly virulent by producing novel Tc toxins.</title>
        <authorList>
            <person name="Yang F."/>
            <person name="You Y."/>
            <person name="Lai Q."/>
            <person name="Xu L."/>
            <person name="Li F."/>
        </authorList>
    </citation>
    <scope>NUCLEOTIDE SEQUENCE</scope>
    <source>
        <strain evidence="1">Vp-HL-202005</strain>
    </source>
</reference>
<gene>
    <name evidence="1" type="ORF">O1Q84_10325</name>
</gene>
<evidence type="ECO:0000313" key="2">
    <source>
        <dbReference type="Proteomes" id="UP001156560"/>
    </source>
</evidence>
<protein>
    <submittedName>
        <fullName evidence="1">Uncharacterized protein</fullName>
    </submittedName>
</protein>